<name>A0A6A0AYJ6_9ACTN</name>
<gene>
    <name evidence="1" type="ORF">SCWH03_41620</name>
</gene>
<accession>A0A6A0AYJ6</accession>
<comment type="caution">
    <text evidence="1">The sequence shown here is derived from an EMBL/GenBank/DDBJ whole genome shotgun (WGS) entry which is preliminary data.</text>
</comment>
<sequence length="60" mass="6370">MGDVRLGPWGTVPSRFRTRMPVMAVTRSTPDVIAQGALCLDACRIAALKILTAGLGSDRV</sequence>
<protein>
    <submittedName>
        <fullName evidence="1">Uncharacterized protein</fullName>
    </submittedName>
</protein>
<organism evidence="1 2">
    <name type="scientific">Streptomyces pacificus</name>
    <dbReference type="NCBI Taxonomy" id="2705029"/>
    <lineage>
        <taxon>Bacteria</taxon>
        <taxon>Bacillati</taxon>
        <taxon>Actinomycetota</taxon>
        <taxon>Actinomycetes</taxon>
        <taxon>Kitasatosporales</taxon>
        <taxon>Streptomycetaceae</taxon>
        <taxon>Streptomyces</taxon>
    </lineage>
</organism>
<dbReference type="EMBL" id="BLLG01000012">
    <property type="protein sequence ID" value="GFH37922.1"/>
    <property type="molecule type" value="Genomic_DNA"/>
</dbReference>
<evidence type="ECO:0000313" key="2">
    <source>
        <dbReference type="Proteomes" id="UP000484988"/>
    </source>
</evidence>
<reference evidence="1 2" key="1">
    <citation type="submission" date="2020-02" db="EMBL/GenBank/DDBJ databases">
        <title>Whole Genome Shotgun Sequence of Streptomyces sp. strain CWH03.</title>
        <authorList>
            <person name="Dohra H."/>
            <person name="Kodani S."/>
            <person name="Yamamura H."/>
        </authorList>
    </citation>
    <scope>NUCLEOTIDE SEQUENCE [LARGE SCALE GENOMIC DNA]</scope>
    <source>
        <strain evidence="1 2">CWH03</strain>
    </source>
</reference>
<dbReference type="AlphaFoldDB" id="A0A6A0AYJ6"/>
<evidence type="ECO:0000313" key="1">
    <source>
        <dbReference type="EMBL" id="GFH37922.1"/>
    </source>
</evidence>
<proteinExistence type="predicted"/>
<keyword evidence="2" id="KW-1185">Reference proteome</keyword>
<dbReference type="Proteomes" id="UP000484988">
    <property type="component" value="Unassembled WGS sequence"/>
</dbReference>